<feature type="signal peptide" evidence="1">
    <location>
        <begin position="1"/>
        <end position="18"/>
    </location>
</feature>
<sequence length="152" mass="16102">MKTLLFAILLGFFGLSYAVDATTANPHGSSPHGSVMSTVDLGDINVGKAPGQNAYTVAEVVDQASALKDKPVVVRAKVVKFSPEIMSKNWIHLRDGSGSVANKNNDLVVTSKDQAKVGSVVIVKGIVRTNKDFGHGYSYSVLIEDASVKAQQ</sequence>
<name>A0A6M9Q0Q4_9BURK</name>
<reference evidence="2 3" key="1">
    <citation type="submission" date="2018-04" db="EMBL/GenBank/DDBJ databases">
        <title>Polynucleobacter sp. UH21B genome.</title>
        <authorList>
            <person name="Hahn M.W."/>
        </authorList>
    </citation>
    <scope>NUCLEOTIDE SEQUENCE [LARGE SCALE GENOMIC DNA]</scope>
    <source>
        <strain evidence="2 3">MWH-UH21B</strain>
    </source>
</reference>
<dbReference type="EMBL" id="CP028942">
    <property type="protein sequence ID" value="QKM65188.1"/>
    <property type="molecule type" value="Genomic_DNA"/>
</dbReference>
<keyword evidence="3" id="KW-1185">Reference proteome</keyword>
<dbReference type="KEGG" id="ptrp:DCO17_08040"/>
<evidence type="ECO:0000313" key="2">
    <source>
        <dbReference type="EMBL" id="QKM65188.1"/>
    </source>
</evidence>
<evidence type="ECO:0008006" key="4">
    <source>
        <dbReference type="Google" id="ProtNLM"/>
    </source>
</evidence>
<feature type="chain" id="PRO_5026889233" description="DNA-binding protein" evidence="1">
    <location>
        <begin position="19"/>
        <end position="152"/>
    </location>
</feature>
<dbReference type="RefSeq" id="WP_173956226.1">
    <property type="nucleotide sequence ID" value="NZ_CP028942.1"/>
</dbReference>
<organism evidence="2 3">
    <name type="scientific">Polynucleobacter tropicus</name>
    <dbReference type="NCBI Taxonomy" id="1743174"/>
    <lineage>
        <taxon>Bacteria</taxon>
        <taxon>Pseudomonadati</taxon>
        <taxon>Pseudomonadota</taxon>
        <taxon>Betaproteobacteria</taxon>
        <taxon>Burkholderiales</taxon>
        <taxon>Burkholderiaceae</taxon>
        <taxon>Polynucleobacter</taxon>
    </lineage>
</organism>
<evidence type="ECO:0000256" key="1">
    <source>
        <dbReference type="SAM" id="SignalP"/>
    </source>
</evidence>
<dbReference type="AlphaFoldDB" id="A0A6M9Q0Q4"/>
<accession>A0A6M9Q0Q4</accession>
<proteinExistence type="predicted"/>
<dbReference type="Proteomes" id="UP000503312">
    <property type="component" value="Chromosome"/>
</dbReference>
<gene>
    <name evidence="2" type="ORF">DCO17_08040</name>
</gene>
<keyword evidence="1" id="KW-0732">Signal</keyword>
<evidence type="ECO:0000313" key="3">
    <source>
        <dbReference type="Proteomes" id="UP000503312"/>
    </source>
</evidence>
<protein>
    <recommendedName>
        <fullName evidence="4">DNA-binding protein</fullName>
    </recommendedName>
</protein>